<feature type="modified residue" description="N5-methylglutamine" evidence="7">
    <location>
        <position position="264"/>
    </location>
</feature>
<comment type="function">
    <text evidence="1 7">Peptide chain release factor 1 directs the termination of translation in response to the peptide chain termination codons UAG and UAA.</text>
</comment>
<dbReference type="HAMAP" id="MF_00093">
    <property type="entry name" value="Rel_fac_1"/>
    <property type="match status" value="1"/>
</dbReference>
<dbReference type="SMART" id="SM00937">
    <property type="entry name" value="PCRF"/>
    <property type="match status" value="1"/>
</dbReference>
<dbReference type="InterPro" id="IPR004373">
    <property type="entry name" value="RF-1"/>
</dbReference>
<dbReference type="eggNOG" id="COG0216">
    <property type="taxonomic scope" value="Bacteria"/>
</dbReference>
<keyword evidence="5 7" id="KW-0963">Cytoplasm</keyword>
<evidence type="ECO:0000313" key="11">
    <source>
        <dbReference type="EMBL" id="CBK40739.1"/>
    </source>
</evidence>
<dbReference type="STRING" id="330214.NIDE0977"/>
<comment type="subcellular location">
    <subcellularLocation>
        <location evidence="2 7">Cytoplasm</location>
    </subcellularLocation>
</comment>
<evidence type="ECO:0000256" key="7">
    <source>
        <dbReference type="HAMAP-Rule" id="MF_00093"/>
    </source>
</evidence>
<evidence type="ECO:0000256" key="5">
    <source>
        <dbReference type="ARBA" id="ARBA00022490"/>
    </source>
</evidence>
<keyword evidence="9" id="KW-0175">Coiled coil</keyword>
<dbReference type="Pfam" id="PF00472">
    <property type="entry name" value="RF-1"/>
    <property type="match status" value="1"/>
</dbReference>
<organism evidence="11 12">
    <name type="scientific">Nitrospira defluvii</name>
    <dbReference type="NCBI Taxonomy" id="330214"/>
    <lineage>
        <taxon>Bacteria</taxon>
        <taxon>Pseudomonadati</taxon>
        <taxon>Nitrospirota</taxon>
        <taxon>Nitrospiria</taxon>
        <taxon>Nitrospirales</taxon>
        <taxon>Nitrospiraceae</taxon>
        <taxon>Nitrospira</taxon>
    </lineage>
</organism>
<feature type="coiled-coil region" evidence="9">
    <location>
        <begin position="293"/>
        <end position="327"/>
    </location>
</feature>
<dbReference type="AlphaFoldDB" id="D8PBY0"/>
<gene>
    <name evidence="7 11" type="primary">prfA</name>
    <name evidence="11" type="ORF">NIDE0977</name>
</gene>
<evidence type="ECO:0000256" key="8">
    <source>
        <dbReference type="NCBIfam" id="TIGR00019"/>
    </source>
</evidence>
<dbReference type="PANTHER" id="PTHR43804">
    <property type="entry name" value="LD18447P"/>
    <property type="match status" value="1"/>
</dbReference>
<sequence length="386" mass="43339">METLLPFGAGSLVFWGKAGYGRNGRDMEDGLIKKWEGMAARFQELTNQLMDPSVLNQPGMIHKLNKERTELEEPALQFIAYCEAKKQLEDVSALLQDASTGADMKQLFAEESDHLQQQVLEIEHRAKDFLTPKDPRDEKNMFLEIRAGTGGDEAALFAGDLFRMYLKYAERNRLKLEVVDASETGIGGYREVIALLEGKGAYGRLRYESGVHRVQRVPTTEASGRIHTSTVTVAVMPEVDEVEVHIDPKDLRIDTFCSSGAGGQSVNTTYSAVRITHIPTGVVVSCQDERSQLKNRTKAMRNLRARIVEAEREKQEAEIAQNRKSQVGTGDRSEKIRTYNFPQNRVTDHRIGLTVHKLDQVLAGDLEEIVQALRAHYEHLASLETK</sequence>
<dbReference type="NCBIfam" id="TIGR00019">
    <property type="entry name" value="prfA"/>
    <property type="match status" value="1"/>
</dbReference>
<evidence type="ECO:0000256" key="6">
    <source>
        <dbReference type="ARBA" id="ARBA00022917"/>
    </source>
</evidence>
<feature type="domain" description="Peptide chain release factor" evidence="10">
    <location>
        <begin position="93"/>
        <end position="208"/>
    </location>
</feature>
<evidence type="ECO:0000256" key="1">
    <source>
        <dbReference type="ARBA" id="ARBA00002986"/>
    </source>
</evidence>
<evidence type="ECO:0000256" key="4">
    <source>
        <dbReference type="ARBA" id="ARBA00022481"/>
    </source>
</evidence>
<accession>D8PBY0</accession>
<keyword evidence="4 7" id="KW-0488">Methylation</keyword>
<dbReference type="Pfam" id="PF03462">
    <property type="entry name" value="PCRF"/>
    <property type="match status" value="1"/>
</dbReference>
<dbReference type="KEGG" id="nde:NIDE0977"/>
<evidence type="ECO:0000313" key="12">
    <source>
        <dbReference type="Proteomes" id="UP000001660"/>
    </source>
</evidence>
<dbReference type="GO" id="GO:0016149">
    <property type="term" value="F:translation release factor activity, codon specific"/>
    <property type="evidence" value="ECO:0007669"/>
    <property type="project" value="UniProtKB-UniRule"/>
</dbReference>
<dbReference type="InterPro" id="IPR045853">
    <property type="entry name" value="Pep_chain_release_fac_I_sf"/>
</dbReference>
<dbReference type="FunFam" id="3.30.70.1660:FF:000004">
    <property type="entry name" value="Peptide chain release factor 1"/>
    <property type="match status" value="1"/>
</dbReference>
<dbReference type="PANTHER" id="PTHR43804:SF7">
    <property type="entry name" value="LD18447P"/>
    <property type="match status" value="1"/>
</dbReference>
<evidence type="ECO:0000256" key="2">
    <source>
        <dbReference type="ARBA" id="ARBA00004496"/>
    </source>
</evidence>
<dbReference type="InterPro" id="IPR050057">
    <property type="entry name" value="Prokaryotic/Mito_RF"/>
</dbReference>
<keyword evidence="12" id="KW-1185">Reference proteome</keyword>
<comment type="similarity">
    <text evidence="3 7">Belongs to the prokaryotic/mitochondrial release factor family.</text>
</comment>
<dbReference type="EMBL" id="FP929003">
    <property type="protein sequence ID" value="CBK40739.1"/>
    <property type="molecule type" value="Genomic_DNA"/>
</dbReference>
<dbReference type="SUPFAM" id="SSF75620">
    <property type="entry name" value="Release factor"/>
    <property type="match status" value="1"/>
</dbReference>
<dbReference type="Gene3D" id="3.30.70.1660">
    <property type="match status" value="1"/>
</dbReference>
<dbReference type="FunFam" id="3.30.160.20:FF:000004">
    <property type="entry name" value="Peptide chain release factor 1"/>
    <property type="match status" value="1"/>
</dbReference>
<dbReference type="InterPro" id="IPR005139">
    <property type="entry name" value="PCRF"/>
</dbReference>
<dbReference type="NCBIfam" id="NF001859">
    <property type="entry name" value="PRK00591.1"/>
    <property type="match status" value="1"/>
</dbReference>
<name>D8PBY0_9BACT</name>
<dbReference type="Gene3D" id="6.10.140.1950">
    <property type="match status" value="1"/>
</dbReference>
<dbReference type="InterPro" id="IPR000352">
    <property type="entry name" value="Pep_chain_release_fac_I"/>
</dbReference>
<proteinExistence type="inferred from homology"/>
<keyword evidence="6 7" id="KW-0648">Protein biosynthesis</keyword>
<comment type="PTM">
    <text evidence="7">Methylated by PrmC. Methylation increases the termination efficiency of RF1.</text>
</comment>
<dbReference type="Proteomes" id="UP000001660">
    <property type="component" value="Chromosome"/>
</dbReference>
<dbReference type="GO" id="GO:0005829">
    <property type="term" value="C:cytosol"/>
    <property type="evidence" value="ECO:0007669"/>
    <property type="project" value="UniProtKB-ARBA"/>
</dbReference>
<evidence type="ECO:0000256" key="9">
    <source>
        <dbReference type="SAM" id="Coils"/>
    </source>
</evidence>
<dbReference type="FunFam" id="3.30.70.1660:FF:000002">
    <property type="entry name" value="Peptide chain release factor 1"/>
    <property type="match status" value="1"/>
</dbReference>
<reference evidence="11 12" key="1">
    <citation type="journal article" date="2010" name="Proc. Natl. Acad. Sci. U.S.A.">
        <title>A Nitrospira metagenome illuminates the physiology and evolution of globally important nitrite-oxidizing bacteria.</title>
        <authorList>
            <person name="Lucker S."/>
            <person name="Wagner M."/>
            <person name="Maixner F."/>
            <person name="Pelletier E."/>
            <person name="Koch H."/>
            <person name="Vacherie B."/>
            <person name="Rattei T."/>
            <person name="Sinninghe Damste J."/>
            <person name="Spieck E."/>
            <person name="Le Paslier D."/>
            <person name="Daims H."/>
        </authorList>
    </citation>
    <scope>NUCLEOTIDE SEQUENCE [LARGE SCALE GENOMIC DNA]</scope>
</reference>
<dbReference type="Gene3D" id="3.30.160.20">
    <property type="match status" value="1"/>
</dbReference>
<dbReference type="HOGENOM" id="CLU_036856_0_1_0"/>
<protein>
    <recommendedName>
        <fullName evidence="7 8">Peptide chain release factor 1</fullName>
        <shortName evidence="7">RF-1</shortName>
    </recommendedName>
</protein>
<evidence type="ECO:0000256" key="3">
    <source>
        <dbReference type="ARBA" id="ARBA00010835"/>
    </source>
</evidence>
<evidence type="ECO:0000259" key="10">
    <source>
        <dbReference type="SMART" id="SM00937"/>
    </source>
</evidence>